<dbReference type="Gene3D" id="3.40.140.10">
    <property type="entry name" value="Cytidine Deaminase, domain 2"/>
    <property type="match status" value="1"/>
</dbReference>
<keyword evidence="5" id="KW-0482">Metalloprotease</keyword>
<dbReference type="GO" id="GO:0000502">
    <property type="term" value="C:proteasome complex"/>
    <property type="evidence" value="ECO:0007669"/>
    <property type="project" value="UniProtKB-KW"/>
</dbReference>
<dbReference type="InterPro" id="IPR053551">
    <property type="entry name" value="Metalloprotease_DSAMP"/>
</dbReference>
<dbReference type="RefSeq" id="WP_089823104.1">
    <property type="nucleotide sequence ID" value="NZ_FODV01000004.1"/>
</dbReference>
<dbReference type="EMBL" id="FODV01000004">
    <property type="protein sequence ID" value="SEO65814.1"/>
    <property type="molecule type" value="Genomic_DNA"/>
</dbReference>
<feature type="domain" description="MPN" evidence="6">
    <location>
        <begin position="6"/>
        <end position="141"/>
    </location>
</feature>
<dbReference type="AlphaFoldDB" id="A0A1H8RI44"/>
<dbReference type="InterPro" id="IPR051929">
    <property type="entry name" value="VirAsm_ModProt"/>
</dbReference>
<keyword evidence="8" id="KW-1185">Reference proteome</keyword>
<keyword evidence="2" id="KW-0479">Metal-binding</keyword>
<dbReference type="InterPro" id="IPR037518">
    <property type="entry name" value="MPN"/>
</dbReference>
<dbReference type="NCBIfam" id="NF041370">
    <property type="entry name" value="desamp_Halo"/>
    <property type="match status" value="1"/>
</dbReference>
<keyword evidence="7" id="KW-0647">Proteasome</keyword>
<dbReference type="InterPro" id="IPR028090">
    <property type="entry name" value="JAB_dom_prok"/>
</dbReference>
<evidence type="ECO:0000256" key="4">
    <source>
        <dbReference type="ARBA" id="ARBA00022833"/>
    </source>
</evidence>
<name>A0A1H8RI44_9EURY</name>
<proteinExistence type="predicted"/>
<evidence type="ECO:0000313" key="8">
    <source>
        <dbReference type="Proteomes" id="UP000199126"/>
    </source>
</evidence>
<dbReference type="CDD" id="cd08070">
    <property type="entry name" value="MPN_like"/>
    <property type="match status" value="1"/>
</dbReference>
<sequence length="148" mass="16169">MTSSRLVLPATVRAELLSHAREGVGDEPREVCGVLAGRRDGGGSDTDAVDRVTEIRRVTNVADDRRVAYELDPEETIATVEALEDAGLDVVGFYHSHPETPARPSATDEAQATWTGYVYCILSPAEDAVRAWRWTGETFDPLDVVEEP</sequence>
<gene>
    <name evidence="7" type="ORF">SAMN04487948_10422</name>
</gene>
<reference evidence="8" key="1">
    <citation type="submission" date="2016-10" db="EMBL/GenBank/DDBJ databases">
        <authorList>
            <person name="Varghese N."/>
            <person name="Submissions S."/>
        </authorList>
    </citation>
    <scope>NUCLEOTIDE SEQUENCE [LARGE SCALE GENOMIC DNA]</scope>
    <source>
        <strain evidence="8">CGMCC 1.10121</strain>
    </source>
</reference>
<keyword evidence="4" id="KW-0862">Zinc</keyword>
<dbReference type="GO" id="GO:0008270">
    <property type="term" value="F:zinc ion binding"/>
    <property type="evidence" value="ECO:0007669"/>
    <property type="project" value="TreeGrafter"/>
</dbReference>
<dbReference type="PANTHER" id="PTHR34858">
    <property type="entry name" value="CYSO-CYSTEINE PEPTIDASE"/>
    <property type="match status" value="1"/>
</dbReference>
<dbReference type="SMART" id="SM00232">
    <property type="entry name" value="JAB_MPN"/>
    <property type="match status" value="1"/>
</dbReference>
<evidence type="ECO:0000313" key="7">
    <source>
        <dbReference type="EMBL" id="SEO65814.1"/>
    </source>
</evidence>
<dbReference type="OrthoDB" id="10589at2157"/>
<dbReference type="InterPro" id="IPR000555">
    <property type="entry name" value="JAMM/MPN+_dom"/>
</dbReference>
<evidence type="ECO:0000256" key="3">
    <source>
        <dbReference type="ARBA" id="ARBA00022801"/>
    </source>
</evidence>
<keyword evidence="1" id="KW-0645">Protease</keyword>
<keyword evidence="3" id="KW-0378">Hydrolase</keyword>
<dbReference type="PROSITE" id="PS50249">
    <property type="entry name" value="MPN"/>
    <property type="match status" value="1"/>
</dbReference>
<dbReference type="Pfam" id="PF14464">
    <property type="entry name" value="Prok-JAB"/>
    <property type="match status" value="1"/>
</dbReference>
<accession>A0A1H8RI44</accession>
<dbReference type="GO" id="GO:0008235">
    <property type="term" value="F:metalloexopeptidase activity"/>
    <property type="evidence" value="ECO:0007669"/>
    <property type="project" value="TreeGrafter"/>
</dbReference>
<evidence type="ECO:0000256" key="1">
    <source>
        <dbReference type="ARBA" id="ARBA00022670"/>
    </source>
</evidence>
<evidence type="ECO:0000259" key="6">
    <source>
        <dbReference type="PROSITE" id="PS50249"/>
    </source>
</evidence>
<evidence type="ECO:0000256" key="2">
    <source>
        <dbReference type="ARBA" id="ARBA00022723"/>
    </source>
</evidence>
<dbReference type="Proteomes" id="UP000199126">
    <property type="component" value="Unassembled WGS sequence"/>
</dbReference>
<dbReference type="PANTHER" id="PTHR34858:SF1">
    <property type="entry name" value="CYSO-CYSTEINE PEPTIDASE"/>
    <property type="match status" value="1"/>
</dbReference>
<dbReference type="SUPFAM" id="SSF102712">
    <property type="entry name" value="JAB1/MPN domain"/>
    <property type="match status" value="1"/>
</dbReference>
<dbReference type="GO" id="GO:0006508">
    <property type="term" value="P:proteolysis"/>
    <property type="evidence" value="ECO:0007669"/>
    <property type="project" value="UniProtKB-KW"/>
</dbReference>
<protein>
    <submittedName>
        <fullName evidence="7">Proteasome lid subunit RPN8/RPN11, contains Jab1/MPN metalloenzyme (JAMM) motif</fullName>
    </submittedName>
</protein>
<organism evidence="7 8">
    <name type="scientific">Halogranum amylolyticum</name>
    <dbReference type="NCBI Taxonomy" id="660520"/>
    <lineage>
        <taxon>Archaea</taxon>
        <taxon>Methanobacteriati</taxon>
        <taxon>Methanobacteriota</taxon>
        <taxon>Stenosarchaea group</taxon>
        <taxon>Halobacteria</taxon>
        <taxon>Halobacteriales</taxon>
        <taxon>Haloferacaceae</taxon>
    </lineage>
</organism>
<evidence type="ECO:0000256" key="5">
    <source>
        <dbReference type="ARBA" id="ARBA00023049"/>
    </source>
</evidence>